<dbReference type="Proteomes" id="UP000242913">
    <property type="component" value="Unassembled WGS sequence"/>
</dbReference>
<proteinExistence type="predicted"/>
<gene>
    <name evidence="1" type="ORF">X798_03220</name>
</gene>
<dbReference type="AlphaFoldDB" id="A0A238BWX8"/>
<sequence>MDSSARGTAIHCDNMLTTFATNQLRPQRTSPSSAAVMLTGEAFYENTKGVRIAAAPLALGNSSVEPPFHYVKIIMRAVLAAMQIIEMDEYRREVSETKKEVISNAELTLSSVGQNSTLSKYEIFYKKQNRKSKGIDSTQDMSEPKDTAKEGIFGAEDVAKCESPHLPWICQ</sequence>
<keyword evidence="2" id="KW-1185">Reference proteome</keyword>
<accession>A0A238BWX8</accession>
<evidence type="ECO:0000313" key="1">
    <source>
        <dbReference type="EMBL" id="OZC09817.1"/>
    </source>
</evidence>
<dbReference type="EMBL" id="KZ269991">
    <property type="protein sequence ID" value="OZC09817.1"/>
    <property type="molecule type" value="Genomic_DNA"/>
</dbReference>
<organism evidence="1 2">
    <name type="scientific">Onchocerca flexuosa</name>
    <dbReference type="NCBI Taxonomy" id="387005"/>
    <lineage>
        <taxon>Eukaryota</taxon>
        <taxon>Metazoa</taxon>
        <taxon>Ecdysozoa</taxon>
        <taxon>Nematoda</taxon>
        <taxon>Chromadorea</taxon>
        <taxon>Rhabditida</taxon>
        <taxon>Spirurina</taxon>
        <taxon>Spiruromorpha</taxon>
        <taxon>Filarioidea</taxon>
        <taxon>Onchocercidae</taxon>
        <taxon>Onchocerca</taxon>
    </lineage>
</organism>
<evidence type="ECO:0000313" key="2">
    <source>
        <dbReference type="Proteomes" id="UP000242913"/>
    </source>
</evidence>
<reference evidence="1 2" key="1">
    <citation type="submission" date="2015-12" db="EMBL/GenBank/DDBJ databases">
        <title>Draft genome of the nematode, Onchocerca flexuosa.</title>
        <authorList>
            <person name="Mitreva M."/>
        </authorList>
    </citation>
    <scope>NUCLEOTIDE SEQUENCE [LARGE SCALE GENOMIC DNA]</scope>
    <source>
        <strain evidence="1">Red Deer</strain>
    </source>
</reference>
<protein>
    <submittedName>
        <fullName evidence="1">Uncharacterized protein</fullName>
    </submittedName>
</protein>
<name>A0A238BWX8_9BILA</name>